<dbReference type="AlphaFoldDB" id="A0A8X7VBB5"/>
<proteinExistence type="predicted"/>
<feature type="transmembrane region" description="Helical" evidence="1">
    <location>
        <begin position="81"/>
        <end position="97"/>
    </location>
</feature>
<name>A0A8X7VBB5_BRACI</name>
<feature type="transmembrane region" description="Helical" evidence="1">
    <location>
        <begin position="40"/>
        <end position="61"/>
    </location>
</feature>
<comment type="caution">
    <text evidence="2">The sequence shown here is derived from an EMBL/GenBank/DDBJ whole genome shotgun (WGS) entry which is preliminary data.</text>
</comment>
<evidence type="ECO:0000313" key="2">
    <source>
        <dbReference type="EMBL" id="KAG2308128.1"/>
    </source>
</evidence>
<keyword evidence="1" id="KW-0472">Membrane</keyword>
<evidence type="ECO:0000256" key="1">
    <source>
        <dbReference type="SAM" id="Phobius"/>
    </source>
</evidence>
<organism evidence="2 3">
    <name type="scientific">Brassica carinata</name>
    <name type="common">Ethiopian mustard</name>
    <name type="synonym">Abyssinian cabbage</name>
    <dbReference type="NCBI Taxonomy" id="52824"/>
    <lineage>
        <taxon>Eukaryota</taxon>
        <taxon>Viridiplantae</taxon>
        <taxon>Streptophyta</taxon>
        <taxon>Embryophyta</taxon>
        <taxon>Tracheophyta</taxon>
        <taxon>Spermatophyta</taxon>
        <taxon>Magnoliopsida</taxon>
        <taxon>eudicotyledons</taxon>
        <taxon>Gunneridae</taxon>
        <taxon>Pentapetalae</taxon>
        <taxon>rosids</taxon>
        <taxon>malvids</taxon>
        <taxon>Brassicales</taxon>
        <taxon>Brassicaceae</taxon>
        <taxon>Brassiceae</taxon>
        <taxon>Brassica</taxon>
    </lineage>
</organism>
<reference evidence="2 3" key="1">
    <citation type="submission" date="2020-02" db="EMBL/GenBank/DDBJ databases">
        <authorList>
            <person name="Ma Q."/>
            <person name="Huang Y."/>
            <person name="Song X."/>
            <person name="Pei D."/>
        </authorList>
    </citation>
    <scope>NUCLEOTIDE SEQUENCE [LARGE SCALE GENOMIC DNA]</scope>
    <source>
        <strain evidence="2">Sxm20200214</strain>
        <tissue evidence="2">Leaf</tissue>
    </source>
</reference>
<keyword evidence="1" id="KW-0812">Transmembrane</keyword>
<gene>
    <name evidence="2" type="ORF">Bca52824_027876</name>
</gene>
<sequence length="99" mass="11776">MYLYFKRSIFFCWSYLLFLPSLFRFVLLDHDHPHPQSLCFYFSTNLTSTLCLSTTLFSIWFREDVTTSRSDLRCGKDDDKLSCLLYLVIMFCGVSIRDL</sequence>
<keyword evidence="1" id="KW-1133">Transmembrane helix</keyword>
<dbReference type="Proteomes" id="UP000886595">
    <property type="component" value="Unassembled WGS sequence"/>
</dbReference>
<evidence type="ECO:0000313" key="3">
    <source>
        <dbReference type="Proteomes" id="UP000886595"/>
    </source>
</evidence>
<keyword evidence="3" id="KW-1185">Reference proteome</keyword>
<accession>A0A8X7VBB5</accession>
<dbReference type="EMBL" id="JAAMPC010000006">
    <property type="protein sequence ID" value="KAG2308128.1"/>
    <property type="molecule type" value="Genomic_DNA"/>
</dbReference>
<protein>
    <submittedName>
        <fullName evidence="2">Uncharacterized protein</fullName>
    </submittedName>
</protein>